<proteinExistence type="predicted"/>
<dbReference type="PANTHER" id="PTHR32305:SF15">
    <property type="entry name" value="PROTEIN RHSA-RELATED"/>
    <property type="match status" value="1"/>
</dbReference>
<protein>
    <recommendedName>
        <fullName evidence="4">RHS repeat-associated core domain-containing protein</fullName>
    </recommendedName>
</protein>
<dbReference type="Proteomes" id="UP000598971">
    <property type="component" value="Unassembled WGS sequence"/>
</dbReference>
<accession>A0A8J8FG49</accession>
<dbReference type="EMBL" id="WHPF01000014">
    <property type="protein sequence ID" value="NNV57283.1"/>
    <property type="molecule type" value="Genomic_DNA"/>
</dbReference>
<evidence type="ECO:0008006" key="4">
    <source>
        <dbReference type="Google" id="ProtNLM"/>
    </source>
</evidence>
<organism evidence="2 3">
    <name type="scientific">Limnovirga soli</name>
    <dbReference type="NCBI Taxonomy" id="2656915"/>
    <lineage>
        <taxon>Bacteria</taxon>
        <taxon>Pseudomonadati</taxon>
        <taxon>Bacteroidota</taxon>
        <taxon>Chitinophagia</taxon>
        <taxon>Chitinophagales</taxon>
        <taxon>Chitinophagaceae</taxon>
        <taxon>Limnovirga</taxon>
    </lineage>
</organism>
<feature type="compositionally biased region" description="Basic and acidic residues" evidence="1">
    <location>
        <begin position="320"/>
        <end position="333"/>
    </location>
</feature>
<sequence length="540" mass="58895">MVASLETTPLPTEKLYYSGLDNGRVIKSSIPGYPTDTYTKPNDFIQKLSGAVGENKTGSNILLKVMAGDKVNVRVNSWYKLNGITPTGNSSPLTDIVNALINSVPGVSGNKILQPQIAGTVLNSNVGNFLTYRDAGTLPGKPKAYINLVLLDEQLNPVLTNDGKNSYFEQVGGDNVFTTHNITGRQITKSGYLYIYVSNETQNVNVFFDNLQVTHARGPLLETTDYYPFGMAMSGISCKAMADGIDNKYKYNNKEEQRKEFSDGSGLEWYDYGARMYDNQVGRWMCIDPLAEKYRRWSSYVYCANNPIRLLDPDGMSFKDPNEKNQTKVDGKEVPNGATAIDPGKGKAQATEEAKQKLNEMVASNNLGQKGTFTAKTTNEIGNMIQSNLALNENGNSSIEIPVPQRFPIADDKMTITYIGAKFKGNATLEGVTVLQKTESGSVSYNLSLDEAKKIGVNISGTTSGTANAAINIENQTHTNTGSYNNPSASTSITVTGYVYSATVVHTYSINYLNKGIVSSTSTSTFQITSYTQFSLTKKL</sequence>
<dbReference type="Gene3D" id="2.180.10.10">
    <property type="entry name" value="RHS repeat-associated core"/>
    <property type="match status" value="1"/>
</dbReference>
<comment type="caution">
    <text evidence="2">The sequence shown here is derived from an EMBL/GenBank/DDBJ whole genome shotgun (WGS) entry which is preliminary data.</text>
</comment>
<feature type="region of interest" description="Disordered" evidence="1">
    <location>
        <begin position="315"/>
        <end position="347"/>
    </location>
</feature>
<evidence type="ECO:0000256" key="1">
    <source>
        <dbReference type="SAM" id="MobiDB-lite"/>
    </source>
</evidence>
<dbReference type="NCBIfam" id="TIGR03696">
    <property type="entry name" value="Rhs_assc_core"/>
    <property type="match status" value="1"/>
</dbReference>
<evidence type="ECO:0000313" key="3">
    <source>
        <dbReference type="Proteomes" id="UP000598971"/>
    </source>
</evidence>
<evidence type="ECO:0000313" key="2">
    <source>
        <dbReference type="EMBL" id="NNV57283.1"/>
    </source>
</evidence>
<dbReference type="PANTHER" id="PTHR32305">
    <property type="match status" value="1"/>
</dbReference>
<name>A0A8J8FG49_9BACT</name>
<reference evidence="2" key="1">
    <citation type="submission" date="2019-10" db="EMBL/GenBank/DDBJ databases">
        <title>Draft genome sequence of Panacibacter sp. KCS-6.</title>
        <authorList>
            <person name="Yim K.J."/>
        </authorList>
    </citation>
    <scope>NUCLEOTIDE SEQUENCE</scope>
    <source>
        <strain evidence="2">KCS-6</strain>
    </source>
</reference>
<dbReference type="InterPro" id="IPR022385">
    <property type="entry name" value="Rhs_assc_core"/>
</dbReference>
<gene>
    <name evidence="2" type="ORF">GD597_17560</name>
</gene>
<dbReference type="InterPro" id="IPR050708">
    <property type="entry name" value="T6SS_VgrG/RHS"/>
</dbReference>
<dbReference type="AlphaFoldDB" id="A0A8J8FG49"/>
<keyword evidence="3" id="KW-1185">Reference proteome</keyword>